<evidence type="ECO:0000313" key="2">
    <source>
        <dbReference type="Proteomes" id="UP000590511"/>
    </source>
</evidence>
<accession>A0A7W7HEY4</accession>
<comment type="caution">
    <text evidence="1">The sequence shown here is derived from an EMBL/GenBank/DDBJ whole genome shotgun (WGS) entry which is preliminary data.</text>
</comment>
<sequence>MAQFAAWSALLVVYLNPGPLTCPGWPRWAGSWWRWRP</sequence>
<dbReference type="AlphaFoldDB" id="A0A7W7HEY4"/>
<organism evidence="1 2">
    <name type="scientific">Actinoplanes lobatus</name>
    <dbReference type="NCBI Taxonomy" id="113568"/>
    <lineage>
        <taxon>Bacteria</taxon>
        <taxon>Bacillati</taxon>
        <taxon>Actinomycetota</taxon>
        <taxon>Actinomycetes</taxon>
        <taxon>Micromonosporales</taxon>
        <taxon>Micromonosporaceae</taxon>
        <taxon>Actinoplanes</taxon>
    </lineage>
</organism>
<protein>
    <submittedName>
        <fullName evidence="1">Uncharacterized protein</fullName>
    </submittedName>
</protein>
<gene>
    <name evidence="1" type="ORF">BJ964_003469</name>
</gene>
<reference evidence="1 2" key="1">
    <citation type="submission" date="2020-08" db="EMBL/GenBank/DDBJ databases">
        <title>Sequencing the genomes of 1000 actinobacteria strains.</title>
        <authorList>
            <person name="Klenk H.-P."/>
        </authorList>
    </citation>
    <scope>NUCLEOTIDE SEQUENCE [LARGE SCALE GENOMIC DNA]</scope>
    <source>
        <strain evidence="1 2">DSM 43150</strain>
    </source>
</reference>
<evidence type="ECO:0000313" key="1">
    <source>
        <dbReference type="EMBL" id="MBB4749308.1"/>
    </source>
</evidence>
<dbReference type="Proteomes" id="UP000590511">
    <property type="component" value="Unassembled WGS sequence"/>
</dbReference>
<proteinExistence type="predicted"/>
<name>A0A7W7HEY4_9ACTN</name>
<dbReference type="EMBL" id="JACHNC010000001">
    <property type="protein sequence ID" value="MBB4749308.1"/>
    <property type="molecule type" value="Genomic_DNA"/>
</dbReference>